<evidence type="ECO:0000313" key="2">
    <source>
        <dbReference type="Proteomes" id="UP000595140"/>
    </source>
</evidence>
<gene>
    <name evidence="1" type="ORF">CCAM_LOCUS4679</name>
</gene>
<evidence type="ECO:0008006" key="3">
    <source>
        <dbReference type="Google" id="ProtNLM"/>
    </source>
</evidence>
<accession>A0A484KAV8</accession>
<sequence>MSLKLFVDRKAGRVVYAEANKDFVDLLIYLLSLPVASLSKHLHNASACSLGILHKSVMSLSDAYIHPTKVRGSVFKENESLLSSFTPYLLPGDLFTGTNTGSRVSIVADMASGYVKEAVTYMVTDDLQVKPHSTLNAIDMMKLFGIKDFSSLEEVLDATFGRDEALKLLNAALTSTSLLINKKAQKVVFAEAEKPFVDFLFYIMSLPVGTVIKLVTQKAMVGSLGNLYGSIADLSDTFLQPGTDKDTLLNPKMPVLSTDDVPLLMPPAGAGRGPSSERKKVYVCSRAYNGNCRNYGRYTDDPDTTCPSCGDGYYMDAEGRYVAPPNTAEAASSTRAEGGGYVRGVATYTVMDDLKVVPHSSISTITALNENGVKDFGSLEVKLVQLGVDEGLKLLKAALQTDSVLTTVFLSK</sequence>
<dbReference type="OrthoDB" id="2014278at2759"/>
<proteinExistence type="predicted"/>
<dbReference type="InterPro" id="IPR007750">
    <property type="entry name" value="DUF674"/>
</dbReference>
<dbReference type="AlphaFoldDB" id="A0A484KAV8"/>
<dbReference type="PANTHER" id="PTHR33103">
    <property type="entry name" value="OS01G0153900 PROTEIN"/>
    <property type="match status" value="1"/>
</dbReference>
<keyword evidence="2" id="KW-1185">Reference proteome</keyword>
<dbReference type="Proteomes" id="UP000595140">
    <property type="component" value="Unassembled WGS sequence"/>
</dbReference>
<name>A0A484KAV8_9ASTE</name>
<protein>
    <recommendedName>
        <fullName evidence="3">DUF674 domain-containing protein</fullName>
    </recommendedName>
</protein>
<dbReference type="PANTHER" id="PTHR33103:SF19">
    <property type="entry name" value="OS09G0544700 PROTEIN"/>
    <property type="match status" value="1"/>
</dbReference>
<dbReference type="EMBL" id="OOIL02000242">
    <property type="protein sequence ID" value="VFQ62903.1"/>
    <property type="molecule type" value="Genomic_DNA"/>
</dbReference>
<organism evidence="1 2">
    <name type="scientific">Cuscuta campestris</name>
    <dbReference type="NCBI Taxonomy" id="132261"/>
    <lineage>
        <taxon>Eukaryota</taxon>
        <taxon>Viridiplantae</taxon>
        <taxon>Streptophyta</taxon>
        <taxon>Embryophyta</taxon>
        <taxon>Tracheophyta</taxon>
        <taxon>Spermatophyta</taxon>
        <taxon>Magnoliopsida</taxon>
        <taxon>eudicotyledons</taxon>
        <taxon>Gunneridae</taxon>
        <taxon>Pentapetalae</taxon>
        <taxon>asterids</taxon>
        <taxon>lamiids</taxon>
        <taxon>Solanales</taxon>
        <taxon>Convolvulaceae</taxon>
        <taxon>Cuscuteae</taxon>
        <taxon>Cuscuta</taxon>
        <taxon>Cuscuta subgen. Grammica</taxon>
        <taxon>Cuscuta sect. Cleistogrammica</taxon>
    </lineage>
</organism>
<dbReference type="Pfam" id="PF05056">
    <property type="entry name" value="DUF674"/>
    <property type="match status" value="2"/>
</dbReference>
<evidence type="ECO:0000313" key="1">
    <source>
        <dbReference type="EMBL" id="VFQ62903.1"/>
    </source>
</evidence>
<reference evidence="1 2" key="1">
    <citation type="submission" date="2018-04" db="EMBL/GenBank/DDBJ databases">
        <authorList>
            <person name="Vogel A."/>
        </authorList>
    </citation>
    <scope>NUCLEOTIDE SEQUENCE [LARGE SCALE GENOMIC DNA]</scope>
</reference>